<dbReference type="PIRSF" id="PIRSF003113">
    <property type="entry name" value="BolA"/>
    <property type="match status" value="1"/>
</dbReference>
<reference evidence="2" key="1">
    <citation type="submission" date="2020-05" db="EMBL/GenBank/DDBJ databases">
        <authorList>
            <person name="Rincon C."/>
            <person name="Sanders R I."/>
            <person name="Robbins C."/>
            <person name="Chaturvedi A."/>
        </authorList>
    </citation>
    <scope>NUCLEOTIDE SEQUENCE</scope>
    <source>
        <strain evidence="2">CHB12</strain>
    </source>
</reference>
<dbReference type="GO" id="GO:0005829">
    <property type="term" value="C:cytosol"/>
    <property type="evidence" value="ECO:0007669"/>
    <property type="project" value="TreeGrafter"/>
</dbReference>
<organism evidence="2 3">
    <name type="scientific">Rhizophagus irregularis</name>
    <dbReference type="NCBI Taxonomy" id="588596"/>
    <lineage>
        <taxon>Eukaryota</taxon>
        <taxon>Fungi</taxon>
        <taxon>Fungi incertae sedis</taxon>
        <taxon>Mucoromycota</taxon>
        <taxon>Glomeromycotina</taxon>
        <taxon>Glomeromycetes</taxon>
        <taxon>Glomerales</taxon>
        <taxon>Glomeraceae</taxon>
        <taxon>Rhizophagus</taxon>
    </lineage>
</organism>
<dbReference type="GO" id="GO:0006879">
    <property type="term" value="P:intracellular iron ion homeostasis"/>
    <property type="evidence" value="ECO:0007669"/>
    <property type="project" value="InterPro"/>
</dbReference>
<evidence type="ECO:0000313" key="2">
    <source>
        <dbReference type="EMBL" id="CAB5298425.1"/>
    </source>
</evidence>
<comment type="similarity">
    <text evidence="1">Belongs to the BolA/IbaG family.</text>
</comment>
<dbReference type="PANTHER" id="PTHR12735">
    <property type="entry name" value="BOLA-LIKE PROTEIN-RELATED"/>
    <property type="match status" value="1"/>
</dbReference>
<gene>
    <name evidence="2" type="ORF">CHRIB12_LOCUS655</name>
</gene>
<dbReference type="AlphaFoldDB" id="A0A915YNN0"/>
<dbReference type="GO" id="GO:0051537">
    <property type="term" value="F:2 iron, 2 sulfur cluster binding"/>
    <property type="evidence" value="ECO:0007669"/>
    <property type="project" value="InterPro"/>
</dbReference>
<accession>A0A915YNN0</accession>
<dbReference type="Pfam" id="PF01722">
    <property type="entry name" value="BolA"/>
    <property type="match status" value="1"/>
</dbReference>
<evidence type="ECO:0000313" key="3">
    <source>
        <dbReference type="Proteomes" id="UP000684084"/>
    </source>
</evidence>
<sequence length="102" mass="11511">MSLKIFFKKKLYRKMSAGISKEHLEQTLKEKLSADHVEVIDTSGGCGQNYDVVIVSSVFEGKTLLQKHRLVNDAAKAEISQLHAFSQKTYTPAQWAELTNKK</sequence>
<comment type="caution">
    <text evidence="2">The sequence shown here is derived from an EMBL/GenBank/DDBJ whole genome shotgun (WGS) entry which is preliminary data.</text>
</comment>
<dbReference type="OrthoDB" id="4983at2759"/>
<proteinExistence type="inferred from homology"/>
<dbReference type="EMBL" id="CAGKOT010000001">
    <property type="protein sequence ID" value="CAB5298425.1"/>
    <property type="molecule type" value="Genomic_DNA"/>
</dbReference>
<protein>
    <recommendedName>
        <fullName evidence="4">Bola-like protein</fullName>
    </recommendedName>
</protein>
<dbReference type="GO" id="GO:0051604">
    <property type="term" value="P:protein maturation"/>
    <property type="evidence" value="ECO:0007669"/>
    <property type="project" value="InterPro"/>
</dbReference>
<evidence type="ECO:0000256" key="1">
    <source>
        <dbReference type="RuleBase" id="RU003860"/>
    </source>
</evidence>
<name>A0A915YNN0_9GLOM</name>
<dbReference type="InterPro" id="IPR002634">
    <property type="entry name" value="BolA"/>
</dbReference>
<dbReference type="InterPro" id="IPR045115">
    <property type="entry name" value="BOL2"/>
</dbReference>
<dbReference type="Proteomes" id="UP000684084">
    <property type="component" value="Unassembled WGS sequence"/>
</dbReference>
<dbReference type="VEuPathDB" id="FungiDB:RhiirFUN_001353"/>
<dbReference type="PANTHER" id="PTHR12735:SF27">
    <property type="entry name" value="BOLA-LIKE PROTEIN 2"/>
    <property type="match status" value="1"/>
</dbReference>
<evidence type="ECO:0008006" key="4">
    <source>
        <dbReference type="Google" id="ProtNLM"/>
    </source>
</evidence>
<dbReference type="GO" id="GO:0005634">
    <property type="term" value="C:nucleus"/>
    <property type="evidence" value="ECO:0007669"/>
    <property type="project" value="TreeGrafter"/>
</dbReference>